<feature type="compositionally biased region" description="Pro residues" evidence="1">
    <location>
        <begin position="135"/>
        <end position="155"/>
    </location>
</feature>
<sequence>MAPAILLPFESSEPHLEKRQYRCTHRNAYGQCVRANNYGRWIGLGVALFAFFLFLILAFWMSHRRRKRGMMPIYGTRWVIKPTPAARKQHEHNQELRSDIRHGNVDNAAWPPTNSMSPPPPQYTTSPYQNDYAPPSGPPPPAQEYFPPPNSPPPAHTNAARF</sequence>
<protein>
    <submittedName>
        <fullName evidence="3">Uncharacterized protein</fullName>
    </submittedName>
</protein>
<dbReference type="AlphaFoldDB" id="A0A3N4INV6"/>
<dbReference type="Proteomes" id="UP000275078">
    <property type="component" value="Unassembled WGS sequence"/>
</dbReference>
<gene>
    <name evidence="3" type="ORF">BJ508DRAFT_372687</name>
</gene>
<dbReference type="PANTHER" id="PTHR28187:SF1">
    <property type="entry name" value="PROTEIN RCR1-RELATED"/>
    <property type="match status" value="1"/>
</dbReference>
<keyword evidence="4" id="KW-1185">Reference proteome</keyword>
<dbReference type="EMBL" id="ML119649">
    <property type="protein sequence ID" value="RPA86408.1"/>
    <property type="molecule type" value="Genomic_DNA"/>
</dbReference>
<feature type="region of interest" description="Disordered" evidence="1">
    <location>
        <begin position="84"/>
        <end position="162"/>
    </location>
</feature>
<dbReference type="Pfam" id="PF12273">
    <property type="entry name" value="RCR"/>
    <property type="match status" value="1"/>
</dbReference>
<accession>A0A3N4INV6</accession>
<keyword evidence="2" id="KW-0472">Membrane</keyword>
<keyword evidence="2" id="KW-0812">Transmembrane</keyword>
<dbReference type="InterPro" id="IPR020999">
    <property type="entry name" value="Chitin_synth_reg_RCR"/>
</dbReference>
<dbReference type="PANTHER" id="PTHR28187">
    <property type="entry name" value="PROTEIN RCR1-RELATED"/>
    <property type="match status" value="1"/>
</dbReference>
<evidence type="ECO:0000256" key="1">
    <source>
        <dbReference type="SAM" id="MobiDB-lite"/>
    </source>
</evidence>
<feature type="transmembrane region" description="Helical" evidence="2">
    <location>
        <begin position="41"/>
        <end position="61"/>
    </location>
</feature>
<reference evidence="3 4" key="1">
    <citation type="journal article" date="2018" name="Nat. Ecol. Evol.">
        <title>Pezizomycetes genomes reveal the molecular basis of ectomycorrhizal truffle lifestyle.</title>
        <authorList>
            <person name="Murat C."/>
            <person name="Payen T."/>
            <person name="Noel B."/>
            <person name="Kuo A."/>
            <person name="Morin E."/>
            <person name="Chen J."/>
            <person name="Kohler A."/>
            <person name="Krizsan K."/>
            <person name="Balestrini R."/>
            <person name="Da Silva C."/>
            <person name="Montanini B."/>
            <person name="Hainaut M."/>
            <person name="Levati E."/>
            <person name="Barry K.W."/>
            <person name="Belfiori B."/>
            <person name="Cichocki N."/>
            <person name="Clum A."/>
            <person name="Dockter R.B."/>
            <person name="Fauchery L."/>
            <person name="Guy J."/>
            <person name="Iotti M."/>
            <person name="Le Tacon F."/>
            <person name="Lindquist E.A."/>
            <person name="Lipzen A."/>
            <person name="Malagnac F."/>
            <person name="Mello A."/>
            <person name="Molinier V."/>
            <person name="Miyauchi S."/>
            <person name="Poulain J."/>
            <person name="Riccioni C."/>
            <person name="Rubini A."/>
            <person name="Sitrit Y."/>
            <person name="Splivallo R."/>
            <person name="Traeger S."/>
            <person name="Wang M."/>
            <person name="Zifcakova L."/>
            <person name="Wipf D."/>
            <person name="Zambonelli A."/>
            <person name="Paolocci F."/>
            <person name="Nowrousian M."/>
            <person name="Ottonello S."/>
            <person name="Baldrian P."/>
            <person name="Spatafora J.W."/>
            <person name="Henrissat B."/>
            <person name="Nagy L.G."/>
            <person name="Aury J.M."/>
            <person name="Wincker P."/>
            <person name="Grigoriev I.V."/>
            <person name="Bonfante P."/>
            <person name="Martin F.M."/>
        </authorList>
    </citation>
    <scope>NUCLEOTIDE SEQUENCE [LARGE SCALE GENOMIC DNA]</scope>
    <source>
        <strain evidence="3 4">RN42</strain>
    </source>
</reference>
<name>A0A3N4INV6_ASCIM</name>
<dbReference type="STRING" id="1160509.A0A3N4INV6"/>
<evidence type="ECO:0000313" key="3">
    <source>
        <dbReference type="EMBL" id="RPA86408.1"/>
    </source>
</evidence>
<dbReference type="GO" id="GO:0016192">
    <property type="term" value="P:vesicle-mediated transport"/>
    <property type="evidence" value="ECO:0007669"/>
    <property type="project" value="TreeGrafter"/>
</dbReference>
<feature type="compositionally biased region" description="Basic and acidic residues" evidence="1">
    <location>
        <begin position="91"/>
        <end position="104"/>
    </location>
</feature>
<organism evidence="3 4">
    <name type="scientific">Ascobolus immersus RN42</name>
    <dbReference type="NCBI Taxonomy" id="1160509"/>
    <lineage>
        <taxon>Eukaryota</taxon>
        <taxon>Fungi</taxon>
        <taxon>Dikarya</taxon>
        <taxon>Ascomycota</taxon>
        <taxon>Pezizomycotina</taxon>
        <taxon>Pezizomycetes</taxon>
        <taxon>Pezizales</taxon>
        <taxon>Ascobolaceae</taxon>
        <taxon>Ascobolus</taxon>
    </lineage>
</organism>
<keyword evidence="2" id="KW-1133">Transmembrane helix</keyword>
<evidence type="ECO:0000256" key="2">
    <source>
        <dbReference type="SAM" id="Phobius"/>
    </source>
</evidence>
<evidence type="ECO:0000313" key="4">
    <source>
        <dbReference type="Proteomes" id="UP000275078"/>
    </source>
</evidence>
<proteinExistence type="predicted"/>